<proteinExistence type="predicted"/>
<dbReference type="SUPFAM" id="SSF81383">
    <property type="entry name" value="F-box domain"/>
    <property type="match status" value="1"/>
</dbReference>
<name>A0AAG5DKL2_ANOAO</name>
<dbReference type="PANTHER" id="PTHR16134:SF119">
    <property type="entry name" value="AT02038P-RELATED"/>
    <property type="match status" value="1"/>
</dbReference>
<evidence type="ECO:0000313" key="3">
    <source>
        <dbReference type="Proteomes" id="UP000075880"/>
    </source>
</evidence>
<dbReference type="SMART" id="SM00256">
    <property type="entry name" value="FBOX"/>
    <property type="match status" value="1"/>
</dbReference>
<dbReference type="PROSITE" id="PS50181">
    <property type="entry name" value="FBOX"/>
    <property type="match status" value="1"/>
</dbReference>
<keyword evidence="3" id="KW-1185">Reference proteome</keyword>
<dbReference type="PANTHER" id="PTHR16134">
    <property type="entry name" value="F-BOX/TPR REPEAT PROTEIN POF3"/>
    <property type="match status" value="1"/>
</dbReference>
<feature type="domain" description="F-box" evidence="1">
    <location>
        <begin position="1"/>
        <end position="47"/>
    </location>
</feature>
<dbReference type="Gene3D" id="3.80.10.10">
    <property type="entry name" value="Ribonuclease Inhibitor"/>
    <property type="match status" value="1"/>
</dbReference>
<dbReference type="InterPro" id="IPR032675">
    <property type="entry name" value="LRR_dom_sf"/>
</dbReference>
<dbReference type="InterPro" id="IPR036047">
    <property type="entry name" value="F-box-like_dom_sf"/>
</dbReference>
<dbReference type="Gene3D" id="1.20.1280.50">
    <property type="match status" value="1"/>
</dbReference>
<dbReference type="Pfam" id="PF12937">
    <property type="entry name" value="F-box-like"/>
    <property type="match status" value="1"/>
</dbReference>
<accession>A0AAG5DKL2</accession>
<protein>
    <recommendedName>
        <fullName evidence="1">F-box domain-containing protein</fullName>
    </recommendedName>
</protein>
<sequence length="468" mass="53194">MASISDLPNEILDHIFSFLKMDDKKHAQLVCHGWNQRFLSPRFWKTLTLQLDPSRLKKTGADALLQAAGQGRYNCIDILERIPVGRNAQVVELLEACQFSLVELRLVECNAGTLRTVFGTLGKMCRLRYLTVETTNNARLPKVLPAVSGAVGLANVTHLDVCLNNVSCLNLVRRLATQLKCLALTVTEKRDLLVRCLNEHHLTALESLTVDAMDCFVPILPEELGDRCWRTMAQLDTLKYTSRKVCIVLTEIIRNCKNLKELAIDNCTVSFECIEQICALQGLKDLTLNLYEMFDGIDMDPPPLLEIPNVENLYLSPEISLRLGKRWPKLTSIAFNTPSAFASERAKRLLSDITKIEGIHERRLRKFLLKAVDLDREAIEWLQTLPIDLLTFEECRIDGSVLDVFTGSETRKNIWRIVMEECTLLFSNEMAYNVRTFEALRAKCPHLRIVNINVTLKDCDGNDTFHFS</sequence>
<dbReference type="InterPro" id="IPR001810">
    <property type="entry name" value="F-box_dom"/>
</dbReference>
<dbReference type="EnsemblMetazoa" id="ENSAATROPT012864">
    <property type="protein sequence ID" value="ENSAATROPP011676"/>
    <property type="gene ID" value="ENSAATROPG010470"/>
</dbReference>
<dbReference type="Proteomes" id="UP000075880">
    <property type="component" value="Unassembled WGS sequence"/>
</dbReference>
<evidence type="ECO:0000259" key="1">
    <source>
        <dbReference type="PROSITE" id="PS50181"/>
    </source>
</evidence>
<dbReference type="AlphaFoldDB" id="A0AAG5DKL2"/>
<evidence type="ECO:0000313" key="2">
    <source>
        <dbReference type="EnsemblMetazoa" id="ENSAATROPP011676"/>
    </source>
</evidence>
<reference evidence="2" key="1">
    <citation type="submission" date="2024-04" db="UniProtKB">
        <authorList>
            <consortium name="EnsemblMetazoa"/>
        </authorList>
    </citation>
    <scope>IDENTIFICATION</scope>
    <source>
        <strain evidence="2">EBRO</strain>
    </source>
</reference>
<dbReference type="SUPFAM" id="SSF52058">
    <property type="entry name" value="L domain-like"/>
    <property type="match status" value="1"/>
</dbReference>
<organism evidence="2 3">
    <name type="scientific">Anopheles atroparvus</name>
    <name type="common">European mosquito</name>
    <dbReference type="NCBI Taxonomy" id="41427"/>
    <lineage>
        <taxon>Eukaryota</taxon>
        <taxon>Metazoa</taxon>
        <taxon>Ecdysozoa</taxon>
        <taxon>Arthropoda</taxon>
        <taxon>Hexapoda</taxon>
        <taxon>Insecta</taxon>
        <taxon>Pterygota</taxon>
        <taxon>Neoptera</taxon>
        <taxon>Endopterygota</taxon>
        <taxon>Diptera</taxon>
        <taxon>Nematocera</taxon>
        <taxon>Culicoidea</taxon>
        <taxon>Culicidae</taxon>
        <taxon>Anophelinae</taxon>
        <taxon>Anopheles</taxon>
    </lineage>
</organism>